<dbReference type="SUPFAM" id="SSF102114">
    <property type="entry name" value="Radical SAM enzymes"/>
    <property type="match status" value="1"/>
</dbReference>
<evidence type="ECO:0000256" key="3">
    <source>
        <dbReference type="ARBA" id="ARBA00022691"/>
    </source>
</evidence>
<gene>
    <name evidence="8" type="ORF">SOASR032_31580</name>
</gene>
<protein>
    <recommendedName>
        <fullName evidence="7">Radical SAM core domain-containing protein</fullName>
    </recommendedName>
</protein>
<dbReference type="SFLD" id="SFLDS00029">
    <property type="entry name" value="Radical_SAM"/>
    <property type="match status" value="1"/>
</dbReference>
<keyword evidence="3" id="KW-0949">S-adenosyl-L-methionine</keyword>
<evidence type="ECO:0000256" key="5">
    <source>
        <dbReference type="ARBA" id="ARBA00023004"/>
    </source>
</evidence>
<dbReference type="EMBL" id="BRLJ01000013">
    <property type="protein sequence ID" value="GKX64589.1"/>
    <property type="molecule type" value="Genomic_DNA"/>
</dbReference>
<comment type="cofactor">
    <cofactor evidence="1">
        <name>[4Fe-4S] cluster</name>
        <dbReference type="ChEBI" id="CHEBI:49883"/>
    </cofactor>
</comment>
<dbReference type="InterPro" id="IPR050377">
    <property type="entry name" value="Radical_SAM_PqqE_MftC-like"/>
</dbReference>
<evidence type="ECO:0000313" key="8">
    <source>
        <dbReference type="EMBL" id="GKX64589.1"/>
    </source>
</evidence>
<dbReference type="NCBIfam" id="TIGR04085">
    <property type="entry name" value="rSAM_more_4Fe4S"/>
    <property type="match status" value="1"/>
</dbReference>
<evidence type="ECO:0000256" key="4">
    <source>
        <dbReference type="ARBA" id="ARBA00022723"/>
    </source>
</evidence>
<evidence type="ECO:0000259" key="7">
    <source>
        <dbReference type="PROSITE" id="PS51918"/>
    </source>
</evidence>
<sequence length="358" mass="40387">MGVTKANNQLSQSVIFPQPKRLTIQWHITDRCNLRCSHCYQESYRNHGPDLHSLIKIAQQVFDLHSACEENHSIPLRFTLTGGEPCIHPEFAELIEYLASHPSHPSLAVLSNGSLINADWAARFAKLNVAFVQLSVEGSELTHDAIRGRSHFQQVVQATQHLVRAGVRVLWSFTAHNNNWQEFSQVAELAQQYKVDKIWSDRMIPTCHKDAPLTLNSAQSTAYFQHMHQTKRHIESQPSNTTEVSMCRALQFQEAGQQPYQCNAGNELITLMPDGSVLPCRRLPITVGNLFEKPLTDIYFHAPLLQQLRNFSAPEACSSCLYRTNCRGGLRCLAYAVHGSPFQADPGCRYLSVSHQED</sequence>
<accession>A0ABQ5LMH2</accession>
<dbReference type="CDD" id="cd01335">
    <property type="entry name" value="Radical_SAM"/>
    <property type="match status" value="1"/>
</dbReference>
<organism evidence="8 9">
    <name type="scientific">Pragia fontium</name>
    <dbReference type="NCBI Taxonomy" id="82985"/>
    <lineage>
        <taxon>Bacteria</taxon>
        <taxon>Pseudomonadati</taxon>
        <taxon>Pseudomonadota</taxon>
        <taxon>Gammaproteobacteria</taxon>
        <taxon>Enterobacterales</taxon>
        <taxon>Budviciaceae</taxon>
        <taxon>Pragia</taxon>
    </lineage>
</organism>
<comment type="caution">
    <text evidence="8">The sequence shown here is derived from an EMBL/GenBank/DDBJ whole genome shotgun (WGS) entry which is preliminary data.</text>
</comment>
<dbReference type="PANTHER" id="PTHR11228">
    <property type="entry name" value="RADICAL SAM DOMAIN PROTEIN"/>
    <property type="match status" value="1"/>
</dbReference>
<dbReference type="InterPro" id="IPR013785">
    <property type="entry name" value="Aldolase_TIM"/>
</dbReference>
<dbReference type="InterPro" id="IPR007197">
    <property type="entry name" value="rSAM"/>
</dbReference>
<dbReference type="InterPro" id="IPR006638">
    <property type="entry name" value="Elp3/MiaA/NifB-like_rSAM"/>
</dbReference>
<evidence type="ECO:0000313" key="9">
    <source>
        <dbReference type="Proteomes" id="UP001059610"/>
    </source>
</evidence>
<keyword evidence="6" id="KW-0411">Iron-sulfur</keyword>
<dbReference type="PIRSF" id="PIRSF037420">
    <property type="entry name" value="PQQ_syn_pqqE"/>
    <property type="match status" value="1"/>
</dbReference>
<dbReference type="Pfam" id="PF13186">
    <property type="entry name" value="SPASM"/>
    <property type="match status" value="1"/>
</dbReference>
<name>A0ABQ5LMH2_9GAMM</name>
<dbReference type="InterPro" id="IPR017200">
    <property type="entry name" value="PqqE-like"/>
</dbReference>
<dbReference type="Pfam" id="PF04055">
    <property type="entry name" value="Radical_SAM"/>
    <property type="match status" value="1"/>
</dbReference>
<keyword evidence="9" id="KW-1185">Reference proteome</keyword>
<keyword evidence="2" id="KW-0004">4Fe-4S</keyword>
<proteinExistence type="predicted"/>
<evidence type="ECO:0000256" key="6">
    <source>
        <dbReference type="ARBA" id="ARBA00023014"/>
    </source>
</evidence>
<evidence type="ECO:0000256" key="2">
    <source>
        <dbReference type="ARBA" id="ARBA00022485"/>
    </source>
</evidence>
<evidence type="ECO:0000256" key="1">
    <source>
        <dbReference type="ARBA" id="ARBA00001966"/>
    </source>
</evidence>
<dbReference type="InterPro" id="IPR058240">
    <property type="entry name" value="rSAM_sf"/>
</dbReference>
<keyword evidence="5" id="KW-0408">Iron</keyword>
<dbReference type="PROSITE" id="PS51918">
    <property type="entry name" value="RADICAL_SAM"/>
    <property type="match status" value="1"/>
</dbReference>
<dbReference type="SMART" id="SM00729">
    <property type="entry name" value="Elp3"/>
    <property type="match status" value="1"/>
</dbReference>
<dbReference type="Gene3D" id="3.20.20.70">
    <property type="entry name" value="Aldolase class I"/>
    <property type="match status" value="1"/>
</dbReference>
<dbReference type="InterPro" id="IPR023885">
    <property type="entry name" value="4Fe4S-binding_SPASM_dom"/>
</dbReference>
<reference evidence="8" key="1">
    <citation type="submission" date="2022-06" db="EMBL/GenBank/DDBJ databases">
        <title>Draft genome sequences of Pragia fontium str. JCM24417.</title>
        <authorList>
            <person name="Wakabayashi Y."/>
            <person name="Kojima K."/>
        </authorList>
    </citation>
    <scope>NUCLEOTIDE SEQUENCE</scope>
    <source>
        <strain evidence="8">JCM 24417</strain>
    </source>
</reference>
<keyword evidence="4" id="KW-0479">Metal-binding</keyword>
<dbReference type="PANTHER" id="PTHR11228:SF7">
    <property type="entry name" value="PQQA PEPTIDE CYCLASE"/>
    <property type="match status" value="1"/>
</dbReference>
<dbReference type="SFLD" id="SFLDG01386">
    <property type="entry name" value="main_SPASM_domain-containing"/>
    <property type="match status" value="1"/>
</dbReference>
<dbReference type="Proteomes" id="UP001059610">
    <property type="component" value="Unassembled WGS sequence"/>
</dbReference>
<dbReference type="SFLD" id="SFLDG01067">
    <property type="entry name" value="SPASM/twitch_domain_containing"/>
    <property type="match status" value="1"/>
</dbReference>
<feature type="domain" description="Radical SAM core" evidence="7">
    <location>
        <begin position="16"/>
        <end position="238"/>
    </location>
</feature>